<accession>A0A8J2RP16</accession>
<feature type="domain" description="SAM-dependent MTase RsmB/NOP-type" evidence="7">
    <location>
        <begin position="133"/>
        <end position="445"/>
    </location>
</feature>
<dbReference type="FunFam" id="3.30.70.1170:FF:000004">
    <property type="entry name" value="probable 28S rRNA (Cytosine-C(5))-methyltransferase isoform X2"/>
    <property type="match status" value="1"/>
</dbReference>
<dbReference type="InterPro" id="IPR049560">
    <property type="entry name" value="MeTrfase_RsmB-F_NOP2_cat"/>
</dbReference>
<dbReference type="GO" id="GO:0070475">
    <property type="term" value="P:rRNA base methylation"/>
    <property type="evidence" value="ECO:0007669"/>
    <property type="project" value="TreeGrafter"/>
</dbReference>
<organism evidence="8 9">
    <name type="scientific">Daphnia galeata</name>
    <dbReference type="NCBI Taxonomy" id="27404"/>
    <lineage>
        <taxon>Eukaryota</taxon>
        <taxon>Metazoa</taxon>
        <taxon>Ecdysozoa</taxon>
        <taxon>Arthropoda</taxon>
        <taxon>Crustacea</taxon>
        <taxon>Branchiopoda</taxon>
        <taxon>Diplostraca</taxon>
        <taxon>Cladocera</taxon>
        <taxon>Anomopoda</taxon>
        <taxon>Daphniidae</taxon>
        <taxon>Daphnia</taxon>
    </lineage>
</organism>
<dbReference type="PRINTS" id="PR02008">
    <property type="entry name" value="RCMTFAMILY"/>
</dbReference>
<dbReference type="InterPro" id="IPR029063">
    <property type="entry name" value="SAM-dependent_MTases_sf"/>
</dbReference>
<evidence type="ECO:0000256" key="1">
    <source>
        <dbReference type="ARBA" id="ARBA00022603"/>
    </source>
</evidence>
<dbReference type="EMBL" id="CAKKLH010000030">
    <property type="protein sequence ID" value="CAH0100068.1"/>
    <property type="molecule type" value="Genomic_DNA"/>
</dbReference>
<dbReference type="PROSITE" id="PS51686">
    <property type="entry name" value="SAM_MT_RSMB_NOP"/>
    <property type="match status" value="1"/>
</dbReference>
<keyword evidence="9" id="KW-1185">Reference proteome</keyword>
<dbReference type="InterPro" id="IPR048889">
    <property type="entry name" value="NSUN5_RCM1_N"/>
</dbReference>
<evidence type="ECO:0000256" key="4">
    <source>
        <dbReference type="ARBA" id="ARBA00022884"/>
    </source>
</evidence>
<keyword evidence="2 6" id="KW-0808">Transferase</keyword>
<dbReference type="GO" id="GO:0003723">
    <property type="term" value="F:RNA binding"/>
    <property type="evidence" value="ECO:0007669"/>
    <property type="project" value="UniProtKB-UniRule"/>
</dbReference>
<comment type="catalytic activity">
    <reaction evidence="5">
        <text>a cytidine in 25S rRNA + S-adenosyl-L-methionine = a 5-methylcytidine in 25S rRNA + S-adenosyl-L-homocysteine + H(+)</text>
        <dbReference type="Rhea" id="RHEA:47780"/>
        <dbReference type="Rhea" id="RHEA-COMP:11911"/>
        <dbReference type="Rhea" id="RHEA-COMP:11912"/>
        <dbReference type="ChEBI" id="CHEBI:15378"/>
        <dbReference type="ChEBI" id="CHEBI:57856"/>
        <dbReference type="ChEBI" id="CHEBI:59789"/>
        <dbReference type="ChEBI" id="CHEBI:74483"/>
        <dbReference type="ChEBI" id="CHEBI:82748"/>
    </reaction>
</comment>
<evidence type="ECO:0000256" key="5">
    <source>
        <dbReference type="ARBA" id="ARBA00053002"/>
    </source>
</evidence>
<dbReference type="Proteomes" id="UP000789390">
    <property type="component" value="Unassembled WGS sequence"/>
</dbReference>
<feature type="binding site" evidence="6">
    <location>
        <position position="317"/>
    </location>
    <ligand>
        <name>S-adenosyl-L-methionine</name>
        <dbReference type="ChEBI" id="CHEBI:59789"/>
    </ligand>
</feature>
<feature type="binding site" evidence="6">
    <location>
        <position position="272"/>
    </location>
    <ligand>
        <name>S-adenosyl-L-methionine</name>
        <dbReference type="ChEBI" id="CHEBI:59789"/>
    </ligand>
</feature>
<keyword evidence="4 6" id="KW-0694">RNA-binding</keyword>
<dbReference type="InterPro" id="IPR023267">
    <property type="entry name" value="RCMT"/>
</dbReference>
<dbReference type="InterPro" id="IPR001678">
    <property type="entry name" value="MeTrfase_RsmB-F_NOP2_dom"/>
</dbReference>
<evidence type="ECO:0000256" key="6">
    <source>
        <dbReference type="PROSITE-ProRule" id="PRU01023"/>
    </source>
</evidence>
<dbReference type="Pfam" id="PF21148">
    <property type="entry name" value="NSUN5_fdxn-like"/>
    <property type="match status" value="1"/>
</dbReference>
<protein>
    <recommendedName>
        <fullName evidence="7">SAM-dependent MTase RsmB/NOP-type domain-containing protein</fullName>
    </recommendedName>
</protein>
<name>A0A8J2RP16_9CRUS</name>
<evidence type="ECO:0000259" key="7">
    <source>
        <dbReference type="PROSITE" id="PS51686"/>
    </source>
</evidence>
<keyword evidence="1 6" id="KW-0489">Methyltransferase</keyword>
<feature type="binding site" evidence="6">
    <location>
        <position position="299"/>
    </location>
    <ligand>
        <name>S-adenosyl-L-methionine</name>
        <dbReference type="ChEBI" id="CHEBI:59789"/>
    </ligand>
</feature>
<evidence type="ECO:0000313" key="8">
    <source>
        <dbReference type="EMBL" id="CAH0100068.1"/>
    </source>
</evidence>
<dbReference type="Pfam" id="PF21153">
    <property type="entry name" value="NSUN5_N"/>
    <property type="match status" value="1"/>
</dbReference>
<comment type="caution">
    <text evidence="6">Lacks conserved residue(s) required for the propagation of feature annotation.</text>
</comment>
<dbReference type="PANTHER" id="PTHR22807:SF4">
    <property type="entry name" value="28S RRNA (CYTOSINE-C(5))-METHYLTRANSFERASE"/>
    <property type="match status" value="1"/>
</dbReference>
<comment type="caution">
    <text evidence="8">The sequence shown here is derived from an EMBL/GenBank/DDBJ whole genome shotgun (WGS) entry which is preliminary data.</text>
</comment>
<dbReference type="SUPFAM" id="SSF53335">
    <property type="entry name" value="S-adenosyl-L-methionine-dependent methyltransferases"/>
    <property type="match status" value="1"/>
</dbReference>
<dbReference type="CDD" id="cd02440">
    <property type="entry name" value="AdoMet_MTases"/>
    <property type="match status" value="1"/>
</dbReference>
<dbReference type="GO" id="GO:0005730">
    <property type="term" value="C:nucleolus"/>
    <property type="evidence" value="ECO:0007669"/>
    <property type="project" value="TreeGrafter"/>
</dbReference>
<comment type="similarity">
    <text evidence="6">Belongs to the class I-like SAM-binding methyltransferase superfamily. RsmB/NOP family.</text>
</comment>
<sequence length="450" mass="50821">MDVRVNLSQKTRSKRVTVPEIYRKAARILKSAEERKGSLKNLIYSSGFRDVKPLYALVAESCKHQSELDELVNTAGLQNVQPFDPHLARILITELLWGKGYLKPENARAIRIILELENDLRQALDSMNSQEENDSVHQVSAPRYVRVNTLVSSTEKVCTKLIADGWKQVKSKKKTGYEGFIERVRSLSENEFMMDFHLDFLLVFPSSAQFHNHELLKSGSILLQDKASCLSAVALQTKPFYGKMIDACSAPGMKTSLLAALSNNQSPIIAIERDAKRCNTLRQTVSNARASKVSVQRADFLILDPADYQDVKYILVDPSCSGTGIINRLDPKRKQEEGDSLDLRLKRLSSLQARLVEHAATFPSVERIVYSTCSIHEEENEAVVRQVLTKIGKSFRLDEALPWWPRRGTNRYDNPPDDNIGLKCVRAEAKKDLTNGFFIALFVRHDKSSN</sequence>
<keyword evidence="3 6" id="KW-0949">S-adenosyl-L-methionine</keyword>
<evidence type="ECO:0000256" key="2">
    <source>
        <dbReference type="ARBA" id="ARBA00022679"/>
    </source>
</evidence>
<dbReference type="GO" id="GO:0008173">
    <property type="term" value="F:RNA methyltransferase activity"/>
    <property type="evidence" value="ECO:0007669"/>
    <property type="project" value="InterPro"/>
</dbReference>
<proteinExistence type="inferred from homology"/>
<dbReference type="InterPro" id="IPR049561">
    <property type="entry name" value="NSUN5_7_fdxn-like"/>
</dbReference>
<dbReference type="PANTHER" id="PTHR22807">
    <property type="entry name" value="NOP2 YEAST -RELATED NOL1/NOP2/FMU SUN DOMAIN-CONTAINING"/>
    <property type="match status" value="1"/>
</dbReference>
<feature type="active site" description="Nucleophile" evidence="6">
    <location>
        <position position="373"/>
    </location>
</feature>
<dbReference type="AlphaFoldDB" id="A0A8J2RP16"/>
<reference evidence="8" key="1">
    <citation type="submission" date="2021-11" db="EMBL/GenBank/DDBJ databases">
        <authorList>
            <person name="Schell T."/>
        </authorList>
    </citation>
    <scope>NUCLEOTIDE SEQUENCE</scope>
    <source>
        <strain evidence="8">M5</strain>
    </source>
</reference>
<dbReference type="FunFam" id="3.40.50.150:FF:000164">
    <property type="entry name" value="Methyltransferase NSUN5, putative"/>
    <property type="match status" value="1"/>
</dbReference>
<evidence type="ECO:0000256" key="3">
    <source>
        <dbReference type="ARBA" id="ARBA00022691"/>
    </source>
</evidence>
<dbReference type="Gene3D" id="3.30.70.1170">
    <property type="entry name" value="Sun protein, domain 3"/>
    <property type="match status" value="1"/>
</dbReference>
<dbReference type="Pfam" id="PF01189">
    <property type="entry name" value="Methyltr_RsmB-F"/>
    <property type="match status" value="1"/>
</dbReference>
<evidence type="ECO:0000313" key="9">
    <source>
        <dbReference type="Proteomes" id="UP000789390"/>
    </source>
</evidence>
<dbReference type="OrthoDB" id="435282at2759"/>
<dbReference type="Gene3D" id="3.40.50.150">
    <property type="entry name" value="Vaccinia Virus protein VP39"/>
    <property type="match status" value="1"/>
</dbReference>
<gene>
    <name evidence="8" type="ORF">DGAL_LOCUS2241</name>
</gene>